<dbReference type="Proteomes" id="UP000053989">
    <property type="component" value="Unassembled WGS sequence"/>
</dbReference>
<dbReference type="EMBL" id="KN822064">
    <property type="protein sequence ID" value="KIM60293.1"/>
    <property type="molecule type" value="Genomic_DNA"/>
</dbReference>
<dbReference type="AlphaFoldDB" id="A0A0C2ZEY8"/>
<gene>
    <name evidence="1" type="ORF">SCLCIDRAFT_1217076</name>
</gene>
<dbReference type="HOGENOM" id="CLU_2428368_0_0_1"/>
<dbReference type="InParanoid" id="A0A0C2ZEY8"/>
<accession>A0A0C2ZEY8</accession>
<protein>
    <submittedName>
        <fullName evidence="1">Uncharacterized protein</fullName>
    </submittedName>
</protein>
<reference evidence="1 2" key="1">
    <citation type="submission" date="2014-04" db="EMBL/GenBank/DDBJ databases">
        <authorList>
            <consortium name="DOE Joint Genome Institute"/>
            <person name="Kuo A."/>
            <person name="Kohler A."/>
            <person name="Nagy L.G."/>
            <person name="Floudas D."/>
            <person name="Copeland A."/>
            <person name="Barry K.W."/>
            <person name="Cichocki N."/>
            <person name="Veneault-Fourrey C."/>
            <person name="LaButti K."/>
            <person name="Lindquist E.A."/>
            <person name="Lipzen A."/>
            <person name="Lundell T."/>
            <person name="Morin E."/>
            <person name="Murat C."/>
            <person name="Sun H."/>
            <person name="Tunlid A."/>
            <person name="Henrissat B."/>
            <person name="Grigoriev I.V."/>
            <person name="Hibbett D.S."/>
            <person name="Martin F."/>
            <person name="Nordberg H.P."/>
            <person name="Cantor M.N."/>
            <person name="Hua S.X."/>
        </authorList>
    </citation>
    <scope>NUCLEOTIDE SEQUENCE [LARGE SCALE GENOMIC DNA]</scope>
    <source>
        <strain evidence="1 2">Foug A</strain>
    </source>
</reference>
<evidence type="ECO:0000313" key="1">
    <source>
        <dbReference type="EMBL" id="KIM60293.1"/>
    </source>
</evidence>
<organism evidence="1 2">
    <name type="scientific">Scleroderma citrinum Foug A</name>
    <dbReference type="NCBI Taxonomy" id="1036808"/>
    <lineage>
        <taxon>Eukaryota</taxon>
        <taxon>Fungi</taxon>
        <taxon>Dikarya</taxon>
        <taxon>Basidiomycota</taxon>
        <taxon>Agaricomycotina</taxon>
        <taxon>Agaricomycetes</taxon>
        <taxon>Agaricomycetidae</taxon>
        <taxon>Boletales</taxon>
        <taxon>Sclerodermatineae</taxon>
        <taxon>Sclerodermataceae</taxon>
        <taxon>Scleroderma</taxon>
    </lineage>
</organism>
<proteinExistence type="predicted"/>
<name>A0A0C2ZEY8_9AGAM</name>
<keyword evidence="2" id="KW-1185">Reference proteome</keyword>
<sequence>MSACVLRMVCPMCGGNAGKLQETTMQLSEMVQVDQCIDSVNGTVFGDGTPCIEEQLETATRSTRTYTRTPITSSLQNTVRETIQIVDCLAY</sequence>
<evidence type="ECO:0000313" key="2">
    <source>
        <dbReference type="Proteomes" id="UP000053989"/>
    </source>
</evidence>
<reference evidence="2" key="2">
    <citation type="submission" date="2015-01" db="EMBL/GenBank/DDBJ databases">
        <title>Evolutionary Origins and Diversification of the Mycorrhizal Mutualists.</title>
        <authorList>
            <consortium name="DOE Joint Genome Institute"/>
            <consortium name="Mycorrhizal Genomics Consortium"/>
            <person name="Kohler A."/>
            <person name="Kuo A."/>
            <person name="Nagy L.G."/>
            <person name="Floudas D."/>
            <person name="Copeland A."/>
            <person name="Barry K.W."/>
            <person name="Cichocki N."/>
            <person name="Veneault-Fourrey C."/>
            <person name="LaButti K."/>
            <person name="Lindquist E.A."/>
            <person name="Lipzen A."/>
            <person name="Lundell T."/>
            <person name="Morin E."/>
            <person name="Murat C."/>
            <person name="Riley R."/>
            <person name="Ohm R."/>
            <person name="Sun H."/>
            <person name="Tunlid A."/>
            <person name="Henrissat B."/>
            <person name="Grigoriev I.V."/>
            <person name="Hibbett D.S."/>
            <person name="Martin F."/>
        </authorList>
    </citation>
    <scope>NUCLEOTIDE SEQUENCE [LARGE SCALE GENOMIC DNA]</scope>
    <source>
        <strain evidence="2">Foug A</strain>
    </source>
</reference>